<organism evidence="7 8">
    <name type="scientific">Dissophora globulifera</name>
    <dbReference type="NCBI Taxonomy" id="979702"/>
    <lineage>
        <taxon>Eukaryota</taxon>
        <taxon>Fungi</taxon>
        <taxon>Fungi incertae sedis</taxon>
        <taxon>Mucoromycota</taxon>
        <taxon>Mortierellomycotina</taxon>
        <taxon>Mortierellomycetes</taxon>
        <taxon>Mortierellales</taxon>
        <taxon>Mortierellaceae</taxon>
        <taxon>Dissophora</taxon>
    </lineage>
</organism>
<protein>
    <recommendedName>
        <fullName evidence="9">Amino acid transporter</fullName>
    </recommendedName>
</protein>
<name>A0A9P6RDJ0_9FUNG</name>
<evidence type="ECO:0008006" key="9">
    <source>
        <dbReference type="Google" id="ProtNLM"/>
    </source>
</evidence>
<evidence type="ECO:0000256" key="4">
    <source>
        <dbReference type="ARBA" id="ARBA00022989"/>
    </source>
</evidence>
<feature type="transmembrane region" description="Helical" evidence="6">
    <location>
        <begin position="241"/>
        <end position="258"/>
    </location>
</feature>
<keyword evidence="3 6" id="KW-0812">Transmembrane</keyword>
<accession>A0A9P6RDJ0</accession>
<keyword evidence="5 6" id="KW-0472">Membrane</keyword>
<gene>
    <name evidence="7" type="ORF">BGZ99_006433</name>
</gene>
<evidence type="ECO:0000313" key="7">
    <source>
        <dbReference type="EMBL" id="KAG0317225.1"/>
    </source>
</evidence>
<sequence>MSEIEGVRQGDVGYLASLKRMFSPLKALATTVSVTSVMTGIVPLTQQALSSGGPVVMVFGFAFICAITSMIAMSLADISSGFPNVKGGLAEYSRRLAPPHLKRISSWTGSFTLAGYDAPIHTLYNTENAATRVPRGILFGFLVAFVLGEIIILTLLFGISDIQLILNPVISGIASLEIFIHLVGKSGVAYLLVIFTVTFFLCGQGILRAVSEIGHELAESGAFPKSKFFSQVGSKGQPIRVGWFCVAVSCCIGILYLGNTTILQALTSAVVMELK</sequence>
<dbReference type="Proteomes" id="UP000738325">
    <property type="component" value="Unassembled WGS sequence"/>
</dbReference>
<feature type="transmembrane region" description="Helical" evidence="6">
    <location>
        <begin position="137"/>
        <end position="159"/>
    </location>
</feature>
<dbReference type="EMBL" id="JAAAIP010000435">
    <property type="protein sequence ID" value="KAG0317225.1"/>
    <property type="molecule type" value="Genomic_DNA"/>
</dbReference>
<dbReference type="PANTHER" id="PTHR45649:SF26">
    <property type="entry name" value="OS04G0435100 PROTEIN"/>
    <property type="match status" value="1"/>
</dbReference>
<evidence type="ECO:0000256" key="3">
    <source>
        <dbReference type="ARBA" id="ARBA00022692"/>
    </source>
</evidence>
<keyword evidence="4 6" id="KW-1133">Transmembrane helix</keyword>
<evidence type="ECO:0000256" key="6">
    <source>
        <dbReference type="SAM" id="Phobius"/>
    </source>
</evidence>
<proteinExistence type="predicted"/>
<reference evidence="7" key="1">
    <citation type="journal article" date="2020" name="Fungal Divers.">
        <title>Resolving the Mortierellaceae phylogeny through synthesis of multi-gene phylogenetics and phylogenomics.</title>
        <authorList>
            <person name="Vandepol N."/>
            <person name="Liber J."/>
            <person name="Desiro A."/>
            <person name="Na H."/>
            <person name="Kennedy M."/>
            <person name="Barry K."/>
            <person name="Grigoriev I.V."/>
            <person name="Miller A.N."/>
            <person name="O'Donnell K."/>
            <person name="Stajich J.E."/>
            <person name="Bonito G."/>
        </authorList>
    </citation>
    <scope>NUCLEOTIDE SEQUENCE</scope>
    <source>
        <strain evidence="7">REB-010B</strain>
    </source>
</reference>
<dbReference type="PANTHER" id="PTHR45649">
    <property type="entry name" value="AMINO-ACID PERMEASE BAT1"/>
    <property type="match status" value="1"/>
</dbReference>
<comment type="caution">
    <text evidence="7">The sequence shown here is derived from an EMBL/GenBank/DDBJ whole genome shotgun (WGS) entry which is preliminary data.</text>
</comment>
<feature type="transmembrane region" description="Helical" evidence="6">
    <location>
        <begin position="188"/>
        <end position="207"/>
    </location>
</feature>
<dbReference type="Gene3D" id="1.20.1740.10">
    <property type="entry name" value="Amino acid/polyamine transporter I"/>
    <property type="match status" value="2"/>
</dbReference>
<dbReference type="AlphaFoldDB" id="A0A9P6RDJ0"/>
<keyword evidence="2" id="KW-0813">Transport</keyword>
<keyword evidence="8" id="KW-1185">Reference proteome</keyword>
<dbReference type="GO" id="GO:0022857">
    <property type="term" value="F:transmembrane transporter activity"/>
    <property type="evidence" value="ECO:0007669"/>
    <property type="project" value="InterPro"/>
</dbReference>
<dbReference type="InterPro" id="IPR002293">
    <property type="entry name" value="AA/rel_permease1"/>
</dbReference>
<dbReference type="Pfam" id="PF13520">
    <property type="entry name" value="AA_permease_2"/>
    <property type="match status" value="1"/>
</dbReference>
<feature type="transmembrane region" description="Helical" evidence="6">
    <location>
        <begin position="27"/>
        <end position="49"/>
    </location>
</feature>
<evidence type="ECO:0000256" key="1">
    <source>
        <dbReference type="ARBA" id="ARBA00004141"/>
    </source>
</evidence>
<evidence type="ECO:0000256" key="2">
    <source>
        <dbReference type="ARBA" id="ARBA00022448"/>
    </source>
</evidence>
<dbReference type="GO" id="GO:0016020">
    <property type="term" value="C:membrane"/>
    <property type="evidence" value="ECO:0007669"/>
    <property type="project" value="UniProtKB-SubCell"/>
</dbReference>
<dbReference type="OrthoDB" id="10054429at2759"/>
<comment type="subcellular location">
    <subcellularLocation>
        <location evidence="1">Membrane</location>
        <topology evidence="1">Multi-pass membrane protein</topology>
    </subcellularLocation>
</comment>
<feature type="transmembrane region" description="Helical" evidence="6">
    <location>
        <begin position="55"/>
        <end position="76"/>
    </location>
</feature>
<evidence type="ECO:0000256" key="5">
    <source>
        <dbReference type="ARBA" id="ARBA00023136"/>
    </source>
</evidence>
<evidence type="ECO:0000313" key="8">
    <source>
        <dbReference type="Proteomes" id="UP000738325"/>
    </source>
</evidence>